<dbReference type="InterPro" id="IPR036397">
    <property type="entry name" value="RNaseH_sf"/>
</dbReference>
<name>A0ABQ9HJY6_9NEOP</name>
<dbReference type="InterPro" id="IPR002492">
    <property type="entry name" value="Transposase_Tc1-like"/>
</dbReference>
<evidence type="ECO:0000313" key="4">
    <source>
        <dbReference type="EMBL" id="KAJ8884451.1"/>
    </source>
</evidence>
<feature type="compositionally biased region" description="Basic and acidic residues" evidence="1">
    <location>
        <begin position="16"/>
        <end position="26"/>
    </location>
</feature>
<proteinExistence type="predicted"/>
<evidence type="ECO:0000259" key="2">
    <source>
        <dbReference type="Pfam" id="PF01498"/>
    </source>
</evidence>
<dbReference type="InterPro" id="IPR038717">
    <property type="entry name" value="Tc1-like_DDE_dom"/>
</dbReference>
<evidence type="ECO:0000259" key="3">
    <source>
        <dbReference type="Pfam" id="PF13358"/>
    </source>
</evidence>
<comment type="caution">
    <text evidence="4">The sequence shown here is derived from an EMBL/GenBank/DDBJ whole genome shotgun (WGS) entry which is preliminary data.</text>
</comment>
<feature type="region of interest" description="Disordered" evidence="1">
    <location>
        <begin position="1"/>
        <end position="45"/>
    </location>
</feature>
<keyword evidence="5" id="KW-1185">Reference proteome</keyword>
<protein>
    <recommendedName>
        <fullName evidence="6">Transposase</fullName>
    </recommendedName>
</protein>
<dbReference type="Pfam" id="PF01498">
    <property type="entry name" value="HTH_Tnp_Tc3_2"/>
    <property type="match status" value="1"/>
</dbReference>
<feature type="domain" description="Transposase Tc1-like" evidence="2">
    <location>
        <begin position="33"/>
        <end position="90"/>
    </location>
</feature>
<reference evidence="4 5" key="1">
    <citation type="submission" date="2023-02" db="EMBL/GenBank/DDBJ databases">
        <title>LHISI_Scaffold_Assembly.</title>
        <authorList>
            <person name="Stuart O.P."/>
            <person name="Cleave R."/>
            <person name="Magrath M.J.L."/>
            <person name="Mikheyev A.S."/>
        </authorList>
    </citation>
    <scope>NUCLEOTIDE SEQUENCE [LARGE SCALE GENOMIC DNA]</scope>
    <source>
        <strain evidence="4">Daus_M_001</strain>
        <tissue evidence="4">Leg muscle</tissue>
    </source>
</reference>
<organism evidence="4 5">
    <name type="scientific">Dryococelus australis</name>
    <dbReference type="NCBI Taxonomy" id="614101"/>
    <lineage>
        <taxon>Eukaryota</taxon>
        <taxon>Metazoa</taxon>
        <taxon>Ecdysozoa</taxon>
        <taxon>Arthropoda</taxon>
        <taxon>Hexapoda</taxon>
        <taxon>Insecta</taxon>
        <taxon>Pterygota</taxon>
        <taxon>Neoptera</taxon>
        <taxon>Polyneoptera</taxon>
        <taxon>Phasmatodea</taxon>
        <taxon>Verophasmatodea</taxon>
        <taxon>Anareolatae</taxon>
        <taxon>Phasmatidae</taxon>
        <taxon>Eurycanthinae</taxon>
        <taxon>Dryococelus</taxon>
    </lineage>
</organism>
<evidence type="ECO:0000313" key="5">
    <source>
        <dbReference type="Proteomes" id="UP001159363"/>
    </source>
</evidence>
<gene>
    <name evidence="4" type="ORF">PR048_016308</name>
</gene>
<dbReference type="Proteomes" id="UP001159363">
    <property type="component" value="Chromosome 4"/>
</dbReference>
<sequence length="713" mass="80601">MMSPGCGVGSTRHKRLLIDTVRDTHSKQPAQSTARRRPRSTATSLRQDIRRATGVNVSGQTVRNRLHDAGLLSHRPLPKAPQPHHRADRWKHTLFADEVTVSLHPYNRCIRVWRRLGERWNESIQEHRQQQGGSVMFWGGVMFGRRMQLIPIQGNMTGLVYQENILQPVVTGFSATVGEGFTLVDDNARLHRTRVVNQFLATHGILRMEWPAYSTDINCMEHAWSELNRAIANRLTPPANIQQLTDAAIQEWDALPQDKVDCLVLSMPRRVQACFWAQGLIGSSNEQSGFEAPRGMNHMVLMAARRTKDPSHRSAAMFVYITDPPTTMLNVGDLDPTNTMLDTCNPDYSIHVKMTEHSHSLVRRPAGDLLVRYARFLCQLTVDNIDDQSALLPNELSAFRNTHSLPRHQHTTTSHHSTHHSTTTLTIHQCYQPIARFSAPSPVTHHSSTPSSIPLAITSPHESSPPHCLTTNLYPYQPISYTSHPNYIHATAPLPRLQYINKNIRTFHPPIPTDDEDESRKPVDEYESRCKPLCRDPCCDVNRVGRRLLMTVPEGCDGRRHLLMPKKLTCSWCMANVGRMLFVLVMCTLDYIPIYVNHLNNYILKPTTGNWKCNTSKTEEGGINILAAVAVNPQVSSRAIARRSGINQASVQCVPSVPCLSIKNYMETILRIVLTFVHGLRHDTPDFSCIMFSDEATFINHGHVNLRNMNYCQ</sequence>
<feature type="region of interest" description="Disordered" evidence="1">
    <location>
        <begin position="441"/>
        <end position="461"/>
    </location>
</feature>
<evidence type="ECO:0008006" key="6">
    <source>
        <dbReference type="Google" id="ProtNLM"/>
    </source>
</evidence>
<accession>A0ABQ9HJY6</accession>
<evidence type="ECO:0000256" key="1">
    <source>
        <dbReference type="SAM" id="MobiDB-lite"/>
    </source>
</evidence>
<feature type="domain" description="Tc1-like transposase DDE" evidence="3">
    <location>
        <begin position="93"/>
        <end position="234"/>
    </location>
</feature>
<feature type="compositionally biased region" description="Low complexity" evidence="1">
    <location>
        <begin position="441"/>
        <end position="454"/>
    </location>
</feature>
<dbReference type="Gene3D" id="3.30.420.10">
    <property type="entry name" value="Ribonuclease H-like superfamily/Ribonuclease H"/>
    <property type="match status" value="1"/>
</dbReference>
<dbReference type="Pfam" id="PF13358">
    <property type="entry name" value="DDE_3"/>
    <property type="match status" value="1"/>
</dbReference>
<dbReference type="EMBL" id="JARBHB010000005">
    <property type="protein sequence ID" value="KAJ8884451.1"/>
    <property type="molecule type" value="Genomic_DNA"/>
</dbReference>